<dbReference type="EMBL" id="JAEKJZ010000001">
    <property type="protein sequence ID" value="MBN9669703.1"/>
    <property type="molecule type" value="Genomic_DNA"/>
</dbReference>
<dbReference type="AlphaFoldDB" id="A0A939J0W1"/>
<proteinExistence type="predicted"/>
<reference evidence="1" key="1">
    <citation type="submission" date="2020-12" db="EMBL/GenBank/DDBJ databases">
        <title>Oil enriched cultivation method for isolating marine PHA-producing bacteria.</title>
        <authorList>
            <person name="Zheng W."/>
            <person name="Yu S."/>
            <person name="Huang Y."/>
        </authorList>
    </citation>
    <scope>NUCLEOTIDE SEQUENCE</scope>
    <source>
        <strain evidence="1">SY-2-12</strain>
    </source>
</reference>
<organism evidence="1 2">
    <name type="scientific">Roseibium aggregatum</name>
    <dbReference type="NCBI Taxonomy" id="187304"/>
    <lineage>
        <taxon>Bacteria</taxon>
        <taxon>Pseudomonadati</taxon>
        <taxon>Pseudomonadota</taxon>
        <taxon>Alphaproteobacteria</taxon>
        <taxon>Hyphomicrobiales</taxon>
        <taxon>Stappiaceae</taxon>
        <taxon>Roseibium</taxon>
    </lineage>
</organism>
<evidence type="ECO:0000313" key="2">
    <source>
        <dbReference type="Proteomes" id="UP000664096"/>
    </source>
</evidence>
<dbReference type="Pfam" id="PF10098">
    <property type="entry name" value="DUF2336"/>
    <property type="match status" value="1"/>
</dbReference>
<gene>
    <name evidence="1" type="ORF">JF539_05090</name>
</gene>
<sequence>MIDDIISLAKESSPEKRHQLVELVTTLFVNGSDSYQTEEISLFNTVLENMLPQMEDEQKQVVSERLAPIDSTSSKVANSLAREAIDIAMPMLTTSKVLKTEDILQIAKTMGQDHLLAISKRSHLEANVTDVLLERGEKPVKQSVAQNNGAEFSEWGSRLLIKLAESDEKIRNAMMERTDITESDYDKLIGQMPQQQQVMVRKLREENEALVRDLFHEASKVVASTKLERKASRINTKVTLKEIREGKRCLSKAITQLALSNNLFDICFLISEVAGLGQKYVTNVMVRYDATGIAVLCKALGVEANDYSSLCRARATNNKQPQTTVDKWIADYQQLSDRDARRLLSFMKIRLSTLEEQAA</sequence>
<dbReference type="InterPro" id="IPR019285">
    <property type="entry name" value="DUF2336"/>
</dbReference>
<protein>
    <submittedName>
        <fullName evidence="1">DUF2336 domain-containing protein</fullName>
    </submittedName>
</protein>
<evidence type="ECO:0000313" key="1">
    <source>
        <dbReference type="EMBL" id="MBN9669703.1"/>
    </source>
</evidence>
<name>A0A939J0W1_9HYPH</name>
<accession>A0A939J0W1</accession>
<dbReference type="RefSeq" id="WP_207139246.1">
    <property type="nucleotide sequence ID" value="NZ_JAEKJZ010000001.1"/>
</dbReference>
<comment type="caution">
    <text evidence="1">The sequence shown here is derived from an EMBL/GenBank/DDBJ whole genome shotgun (WGS) entry which is preliminary data.</text>
</comment>
<dbReference type="Proteomes" id="UP000664096">
    <property type="component" value="Unassembled WGS sequence"/>
</dbReference>